<reference evidence="2" key="1">
    <citation type="journal article" date="2022" name="G3 (Bethesda)">
        <title>High quality genome of the basidiomycete yeast Dioszegia hungarica PDD-24b-2 isolated from cloud water.</title>
        <authorList>
            <person name="Jarrige D."/>
            <person name="Haridas S."/>
            <person name="Bleykasten-Grosshans C."/>
            <person name="Joly M."/>
            <person name="Nadalig T."/>
            <person name="Sancelme M."/>
            <person name="Vuilleumier S."/>
            <person name="Grigoriev I.V."/>
            <person name="Amato P."/>
            <person name="Bringel F."/>
        </authorList>
    </citation>
    <scope>NUCLEOTIDE SEQUENCE</scope>
    <source>
        <strain evidence="2">PDD-24b-2</strain>
    </source>
</reference>
<comment type="caution">
    <text evidence="2">The sequence shown here is derived from an EMBL/GenBank/DDBJ whole genome shotgun (WGS) entry which is preliminary data.</text>
</comment>
<dbReference type="InterPro" id="IPR001810">
    <property type="entry name" value="F-box_dom"/>
</dbReference>
<dbReference type="AlphaFoldDB" id="A0AA38LYJ9"/>
<gene>
    <name evidence="2" type="ORF">MKK02DRAFT_39399</name>
</gene>
<organism evidence="2 3">
    <name type="scientific">Dioszegia hungarica</name>
    <dbReference type="NCBI Taxonomy" id="4972"/>
    <lineage>
        <taxon>Eukaryota</taxon>
        <taxon>Fungi</taxon>
        <taxon>Dikarya</taxon>
        <taxon>Basidiomycota</taxon>
        <taxon>Agaricomycotina</taxon>
        <taxon>Tremellomycetes</taxon>
        <taxon>Tremellales</taxon>
        <taxon>Bulleribasidiaceae</taxon>
        <taxon>Dioszegia</taxon>
    </lineage>
</organism>
<sequence length="601" mass="67551">MTYSWSDPPPFIYPATDANAHLAPALATTLTIASLIPLPPPDSLGTLPVDILLMLRPELDQASRITLGRRSRRMYAVFEPDIWRNLNLFLDISDSSWQQPDPKEEYRRFNDSSVDLRRYVLSMMRMMDDVRSEGNRSRYGLIKSIKGAPFIRIADAFIQLLIDVSPNLEHLKIFYVGLSRLAQSFETRLLQKHSDSLCLFDSGGFFGGGSNDSDFETWSAHRIPAPPLGMSFPALTSLKLGEDTISHPETITLLLRLAPKLQRLALYISYNYRSLYNYRSHPRERTLPSSLNADTNLLALCIEFSGGNESNEQSVDMTIDNILCSSPRIQQLSLRLDWDYEFDKSSDHFVPAVGNLKQLVDLVWQDSGGSPLAGVRLSDSSFASLKRSVLAHPAYELPDDTLPSSTTLEVLHLTRRRERVSDLPYQPAPTTPTGVLPIPSASAQWLRACPRLRVINYICDEDPVGHHHPHDSTLFDRLDRAEAKGNVTAFIHSMRHGDSEVLHAQIQLQPIDIEGQNHLTREHVLYYTGEDHLGADCDAVKAQHPPEWQDYSDFDGVAVPMSVIREMREVDDLSVAEWKARGVEVGAAAWGVLMNWRAGRG</sequence>
<evidence type="ECO:0000259" key="1">
    <source>
        <dbReference type="PROSITE" id="PS50181"/>
    </source>
</evidence>
<dbReference type="Gene3D" id="3.80.10.10">
    <property type="entry name" value="Ribonuclease Inhibitor"/>
    <property type="match status" value="1"/>
</dbReference>
<feature type="domain" description="F-box" evidence="1">
    <location>
        <begin position="41"/>
        <end position="86"/>
    </location>
</feature>
<protein>
    <recommendedName>
        <fullName evidence="1">F-box domain-containing protein</fullName>
    </recommendedName>
</protein>
<proteinExistence type="predicted"/>
<keyword evidence="3" id="KW-1185">Reference proteome</keyword>
<dbReference type="InterPro" id="IPR032675">
    <property type="entry name" value="LRR_dom_sf"/>
</dbReference>
<dbReference type="EMBL" id="JAKWFO010000001">
    <property type="protein sequence ID" value="KAI9639121.1"/>
    <property type="molecule type" value="Genomic_DNA"/>
</dbReference>
<dbReference type="GeneID" id="77729784"/>
<evidence type="ECO:0000313" key="2">
    <source>
        <dbReference type="EMBL" id="KAI9639121.1"/>
    </source>
</evidence>
<accession>A0AA38LYJ9</accession>
<dbReference type="PROSITE" id="PS50181">
    <property type="entry name" value="FBOX"/>
    <property type="match status" value="1"/>
</dbReference>
<evidence type="ECO:0000313" key="3">
    <source>
        <dbReference type="Proteomes" id="UP001164286"/>
    </source>
</evidence>
<dbReference type="Proteomes" id="UP001164286">
    <property type="component" value="Unassembled WGS sequence"/>
</dbReference>
<name>A0AA38LYJ9_9TREE</name>
<dbReference type="RefSeq" id="XP_052948898.1">
    <property type="nucleotide sequence ID" value="XM_053090579.1"/>
</dbReference>